<organism evidence="1 2">
    <name type="scientific">Candida boidinii</name>
    <name type="common">Yeast</name>
    <dbReference type="NCBI Taxonomy" id="5477"/>
    <lineage>
        <taxon>Eukaryota</taxon>
        <taxon>Fungi</taxon>
        <taxon>Dikarya</taxon>
        <taxon>Ascomycota</taxon>
        <taxon>Saccharomycotina</taxon>
        <taxon>Pichiomycetes</taxon>
        <taxon>Pichiales</taxon>
        <taxon>Pichiaceae</taxon>
        <taxon>Ogataea</taxon>
        <taxon>Ogataea/Candida clade</taxon>
    </lineage>
</organism>
<sequence length="228" mass="23532">MNPSSPPVLSETIYIYSISTLSTVVVPSAAAPGPSGSDTLRIPPFSSSVTYSRISLDSSISSEAVATHVDTATDVITETETVSCSASETPVSVSETPVSVSETPVSVSETPVSVSETSVSVSEIPVSVSETSVSVSETPVAATSAMETKDEDITFTSVLTIQMTEKPTTGQEENTLITSASKSSSVSLSSGTSESTLIPTEYTDGSLGRQVCGIFKSFSVIVCVMLFI</sequence>
<evidence type="ECO:0000313" key="1">
    <source>
        <dbReference type="EMBL" id="GME95982.1"/>
    </source>
</evidence>
<comment type="caution">
    <text evidence="1">The sequence shown here is derived from an EMBL/GenBank/DDBJ whole genome shotgun (WGS) entry which is preliminary data.</text>
</comment>
<dbReference type="EMBL" id="BSXV01002521">
    <property type="protein sequence ID" value="GME95982.1"/>
    <property type="molecule type" value="Genomic_DNA"/>
</dbReference>
<protein>
    <submittedName>
        <fullName evidence="1">Unnamed protein product</fullName>
    </submittedName>
</protein>
<gene>
    <name evidence="1" type="ORF">Cboi01_000411500</name>
</gene>
<reference evidence="1" key="1">
    <citation type="submission" date="2023-04" db="EMBL/GenBank/DDBJ databases">
        <title>Candida boidinii NBRC 1967.</title>
        <authorList>
            <person name="Ichikawa N."/>
            <person name="Sato H."/>
            <person name="Tonouchi N."/>
        </authorList>
    </citation>
    <scope>NUCLEOTIDE SEQUENCE</scope>
    <source>
        <strain evidence="1">NBRC 1967</strain>
    </source>
</reference>
<accession>A0ACB5TW95</accession>
<proteinExistence type="predicted"/>
<dbReference type="Proteomes" id="UP001165101">
    <property type="component" value="Unassembled WGS sequence"/>
</dbReference>
<name>A0ACB5TW95_CANBO</name>
<evidence type="ECO:0000313" key="2">
    <source>
        <dbReference type="Proteomes" id="UP001165101"/>
    </source>
</evidence>
<keyword evidence="2" id="KW-1185">Reference proteome</keyword>